<organism evidence="1 2">
    <name type="scientific">Hypocrea atroviridis (strain ATCC 20476 / IMI 206040)</name>
    <name type="common">Trichoderma atroviride</name>
    <dbReference type="NCBI Taxonomy" id="452589"/>
    <lineage>
        <taxon>Eukaryota</taxon>
        <taxon>Fungi</taxon>
        <taxon>Dikarya</taxon>
        <taxon>Ascomycota</taxon>
        <taxon>Pezizomycotina</taxon>
        <taxon>Sordariomycetes</taxon>
        <taxon>Hypocreomycetidae</taxon>
        <taxon>Hypocreales</taxon>
        <taxon>Hypocreaceae</taxon>
        <taxon>Trichoderma</taxon>
    </lineage>
</organism>
<comment type="caution">
    <text evidence="1">The sequence shown here is derived from an EMBL/GenBank/DDBJ whole genome shotgun (WGS) entry which is preliminary data.</text>
</comment>
<dbReference type="HOGENOM" id="CLU_2320712_0_0_1"/>
<dbReference type="Proteomes" id="UP000005426">
    <property type="component" value="Unassembled WGS sequence"/>
</dbReference>
<dbReference type="EMBL" id="ABDG02000020">
    <property type="protein sequence ID" value="EHK47785.1"/>
    <property type="molecule type" value="Genomic_DNA"/>
</dbReference>
<dbReference type="AlphaFoldDB" id="G9NNZ8"/>
<proteinExistence type="predicted"/>
<gene>
    <name evidence="1" type="ORF">TRIATDRAFT_291092</name>
</gene>
<accession>G9NNZ8</accession>
<evidence type="ECO:0000313" key="2">
    <source>
        <dbReference type="Proteomes" id="UP000005426"/>
    </source>
</evidence>
<sequence>MYKYTYSVPPHRPRRYTLITDTPSTHAHLTHVQAQVPVPRAQSTSYARIPASCCWVWDIPASCLIPPGILVIALSTECIALNSARGSTRPFCRITWNGQ</sequence>
<evidence type="ECO:0000313" key="1">
    <source>
        <dbReference type="EMBL" id="EHK47785.1"/>
    </source>
</evidence>
<reference evidence="1 2" key="1">
    <citation type="journal article" date="2011" name="Genome Biol.">
        <title>Comparative genome sequence analysis underscores mycoparasitism as the ancestral life style of Trichoderma.</title>
        <authorList>
            <person name="Kubicek C.P."/>
            <person name="Herrera-Estrella A."/>
            <person name="Seidl-Seiboth V."/>
            <person name="Martinez D.A."/>
            <person name="Druzhinina I.S."/>
            <person name="Thon M."/>
            <person name="Zeilinger S."/>
            <person name="Casas-Flores S."/>
            <person name="Horwitz B.A."/>
            <person name="Mukherjee P.K."/>
            <person name="Mukherjee M."/>
            <person name="Kredics L."/>
            <person name="Alcaraz L.D."/>
            <person name="Aerts A."/>
            <person name="Antal Z."/>
            <person name="Atanasova L."/>
            <person name="Cervantes-Badillo M.G."/>
            <person name="Challacombe J."/>
            <person name="Chertkov O."/>
            <person name="McCluskey K."/>
            <person name="Coulpier F."/>
            <person name="Deshpande N."/>
            <person name="von Doehren H."/>
            <person name="Ebbole D.J."/>
            <person name="Esquivel-Naranjo E.U."/>
            <person name="Fekete E."/>
            <person name="Flipphi M."/>
            <person name="Glaser F."/>
            <person name="Gomez-Rodriguez E.Y."/>
            <person name="Gruber S."/>
            <person name="Han C."/>
            <person name="Henrissat B."/>
            <person name="Hermosa R."/>
            <person name="Hernandez-Onate M."/>
            <person name="Karaffa L."/>
            <person name="Kosti I."/>
            <person name="Le Crom S."/>
            <person name="Lindquist E."/>
            <person name="Lucas S."/>
            <person name="Luebeck M."/>
            <person name="Luebeck P.S."/>
            <person name="Margeot A."/>
            <person name="Metz B."/>
            <person name="Misra M."/>
            <person name="Nevalainen H."/>
            <person name="Omann M."/>
            <person name="Packer N."/>
            <person name="Perrone G."/>
            <person name="Uresti-Rivera E.E."/>
            <person name="Salamov A."/>
            <person name="Schmoll M."/>
            <person name="Seiboth B."/>
            <person name="Shapiro H."/>
            <person name="Sukno S."/>
            <person name="Tamayo-Ramos J.A."/>
            <person name="Tisch D."/>
            <person name="Wiest A."/>
            <person name="Wilkinson H.H."/>
            <person name="Zhang M."/>
            <person name="Coutinho P.M."/>
            <person name="Kenerley C.M."/>
            <person name="Monte E."/>
            <person name="Baker S.E."/>
            <person name="Grigoriev I.V."/>
        </authorList>
    </citation>
    <scope>NUCLEOTIDE SEQUENCE [LARGE SCALE GENOMIC DNA]</scope>
    <source>
        <strain evidence="2">ATCC 20476 / IMI 206040</strain>
    </source>
</reference>
<name>G9NNZ8_HYPAI</name>
<keyword evidence="2" id="KW-1185">Reference proteome</keyword>
<protein>
    <submittedName>
        <fullName evidence="1">Uncharacterized protein</fullName>
    </submittedName>
</protein>